<proteinExistence type="predicted"/>
<comment type="caution">
    <text evidence="1">The sequence shown here is derived from an EMBL/GenBank/DDBJ whole genome shotgun (WGS) entry which is preliminary data.</text>
</comment>
<reference evidence="1" key="1">
    <citation type="submission" date="2024-06" db="EMBL/GenBank/DDBJ databases">
        <title>Genomic Encyclopedia of Type Strains, Phase IV (KMG-IV): sequencing the most valuable type-strain genomes for metagenomic binning, comparative biology and taxonomic classification.</title>
        <authorList>
            <person name="Goeker M."/>
        </authorList>
    </citation>
    <scope>NUCLEOTIDE SEQUENCE</scope>
    <source>
        <strain evidence="1">SJCon</strain>
    </source>
</reference>
<keyword evidence="2" id="KW-1185">Reference proteome</keyword>
<organism evidence="1 2">
    <name type="scientific">Arthrobacter nitrophenolicus</name>
    <dbReference type="NCBI Taxonomy" id="683150"/>
    <lineage>
        <taxon>Bacteria</taxon>
        <taxon>Bacillati</taxon>
        <taxon>Actinomycetota</taxon>
        <taxon>Actinomycetes</taxon>
        <taxon>Micrococcales</taxon>
        <taxon>Micrococcaceae</taxon>
        <taxon>Arthrobacter</taxon>
    </lineage>
</organism>
<evidence type="ECO:0000313" key="2">
    <source>
        <dbReference type="Proteomes" id="UP001549207"/>
    </source>
</evidence>
<sequence>MAERMLSVTVTHSNAAKNTKAISISVPMLNFRLPGSRRRGSPENL</sequence>
<accession>A0ACC6TJ19</accession>
<name>A0ACC6TJ19_9MICC</name>
<evidence type="ECO:0000313" key="1">
    <source>
        <dbReference type="EMBL" id="MET3773540.1"/>
    </source>
</evidence>
<dbReference type="EMBL" id="JBEPNJ010000015">
    <property type="protein sequence ID" value="MET3773540.1"/>
    <property type="molecule type" value="Genomic_DNA"/>
</dbReference>
<protein>
    <submittedName>
        <fullName evidence="1">Uncharacterized protein</fullName>
    </submittedName>
</protein>
<gene>
    <name evidence="1" type="ORF">ABIC98_003205</name>
</gene>
<dbReference type="Proteomes" id="UP001549207">
    <property type="component" value="Unassembled WGS sequence"/>
</dbReference>